<dbReference type="GO" id="GO:0050830">
    <property type="term" value="P:defense response to Gram-positive bacterium"/>
    <property type="evidence" value="ECO:0007669"/>
    <property type="project" value="TreeGrafter"/>
</dbReference>
<dbReference type="GO" id="GO:0004888">
    <property type="term" value="F:transmembrane signaling receptor activity"/>
    <property type="evidence" value="ECO:0007669"/>
    <property type="project" value="InterPro"/>
</dbReference>
<feature type="domain" description="TNFR-Cys" evidence="17">
    <location>
        <begin position="73"/>
        <end position="115"/>
    </location>
</feature>
<feature type="disulfide bond" evidence="15">
    <location>
        <begin position="74"/>
        <end position="89"/>
    </location>
</feature>
<evidence type="ECO:0000256" key="2">
    <source>
        <dbReference type="ARBA" id="ARBA00015766"/>
    </source>
</evidence>
<dbReference type="GO" id="GO:0051094">
    <property type="term" value="P:positive regulation of developmental process"/>
    <property type="evidence" value="ECO:0007669"/>
    <property type="project" value="UniProtKB-ARBA"/>
</dbReference>
<evidence type="ECO:0000256" key="12">
    <source>
        <dbReference type="ARBA" id="ARBA00031089"/>
    </source>
</evidence>
<feature type="repeat" description="TNFR-Cys" evidence="15">
    <location>
        <begin position="73"/>
        <end position="115"/>
    </location>
</feature>
<dbReference type="PANTHER" id="PTHR46838:SF1">
    <property type="entry name" value="TUMOR NECROSIS FACTOR RECEPTOR SUPERFAMILY MEMBER 14"/>
    <property type="match status" value="1"/>
</dbReference>
<evidence type="ECO:0000256" key="11">
    <source>
        <dbReference type="ARBA" id="ARBA00023180"/>
    </source>
</evidence>
<dbReference type="FunFam" id="2.10.50.10:FF:000041">
    <property type="entry name" value="Tumor necrosis factor receptor superfamily member 5"/>
    <property type="match status" value="1"/>
</dbReference>
<accession>A0A8B9GVZ9</accession>
<evidence type="ECO:0000256" key="13">
    <source>
        <dbReference type="ARBA" id="ARBA00032719"/>
    </source>
</evidence>
<keyword evidence="9 15" id="KW-1015">Disulfide bond</keyword>
<keyword evidence="4 16" id="KW-0732">Signal</keyword>
<name>A0A8B9GVZ9_ASTMX</name>
<dbReference type="GO" id="GO:0009897">
    <property type="term" value="C:external side of plasma membrane"/>
    <property type="evidence" value="ECO:0007669"/>
    <property type="project" value="TreeGrafter"/>
</dbReference>
<dbReference type="GO" id="GO:0006955">
    <property type="term" value="P:immune response"/>
    <property type="evidence" value="ECO:0007669"/>
    <property type="project" value="InterPro"/>
</dbReference>
<dbReference type="GO" id="GO:0046642">
    <property type="term" value="P:negative regulation of alpha-beta T cell proliferation"/>
    <property type="evidence" value="ECO:0007669"/>
    <property type="project" value="TreeGrafter"/>
</dbReference>
<dbReference type="Proteomes" id="UP000694621">
    <property type="component" value="Unplaced"/>
</dbReference>
<dbReference type="Ensembl" id="ENSAMXT00005005366.1">
    <property type="protein sequence ID" value="ENSAMXP00005004694.1"/>
    <property type="gene ID" value="ENSAMXG00005002913.1"/>
</dbReference>
<evidence type="ECO:0000256" key="3">
    <source>
        <dbReference type="ARBA" id="ARBA00022692"/>
    </source>
</evidence>
<evidence type="ECO:0000256" key="15">
    <source>
        <dbReference type="PROSITE-ProRule" id="PRU00206"/>
    </source>
</evidence>
<keyword evidence="7" id="KW-1133">Transmembrane helix</keyword>
<dbReference type="PROSITE" id="PS50050">
    <property type="entry name" value="TNFR_NGFR_2"/>
    <property type="match status" value="1"/>
</dbReference>
<dbReference type="GO" id="GO:0006915">
    <property type="term" value="P:apoptotic process"/>
    <property type="evidence" value="ECO:0007669"/>
    <property type="project" value="InterPro"/>
</dbReference>
<dbReference type="GO" id="GO:0002720">
    <property type="term" value="P:positive regulation of cytokine production involved in immune response"/>
    <property type="evidence" value="ECO:0007669"/>
    <property type="project" value="TreeGrafter"/>
</dbReference>
<dbReference type="Pfam" id="PF00020">
    <property type="entry name" value="TNFR_c6"/>
    <property type="match status" value="1"/>
</dbReference>
<dbReference type="InterPro" id="IPR001368">
    <property type="entry name" value="TNFR/NGFR_Cys_rich_reg"/>
</dbReference>
<dbReference type="PROSITE" id="PS00652">
    <property type="entry name" value="TNFR_NGFR_1"/>
    <property type="match status" value="1"/>
</dbReference>
<evidence type="ECO:0000313" key="18">
    <source>
        <dbReference type="Ensembl" id="ENSAMXP00005004694.1"/>
    </source>
</evidence>
<dbReference type="Gene3D" id="2.10.50.10">
    <property type="entry name" value="Tumor Necrosis Factor Receptor, subunit A, domain 2"/>
    <property type="match status" value="2"/>
</dbReference>
<evidence type="ECO:0000256" key="16">
    <source>
        <dbReference type="SAM" id="SignalP"/>
    </source>
</evidence>
<evidence type="ECO:0000256" key="4">
    <source>
        <dbReference type="ARBA" id="ARBA00022729"/>
    </source>
</evidence>
<keyword evidence="11" id="KW-0325">Glycoprotein</keyword>
<keyword evidence="10" id="KW-0675">Receptor</keyword>
<dbReference type="SMART" id="SM00208">
    <property type="entry name" value="TNFR"/>
    <property type="match status" value="2"/>
</dbReference>
<reference evidence="18" key="1">
    <citation type="submission" date="2025-08" db="UniProtKB">
        <authorList>
            <consortium name="Ensembl"/>
        </authorList>
    </citation>
    <scope>IDENTIFICATION</scope>
</reference>
<comment type="caution">
    <text evidence="15">Lacks conserved residue(s) required for the propagation of feature annotation.</text>
</comment>
<dbReference type="GO" id="GO:0045935">
    <property type="term" value="P:positive regulation of nucleobase-containing compound metabolic process"/>
    <property type="evidence" value="ECO:0007669"/>
    <property type="project" value="UniProtKB-ARBA"/>
</dbReference>
<evidence type="ECO:0000256" key="5">
    <source>
        <dbReference type="ARBA" id="ARBA00022737"/>
    </source>
</evidence>
<protein>
    <recommendedName>
        <fullName evidence="2">Tumor necrosis factor receptor superfamily member 5</fullName>
    </recommendedName>
    <alternativeName>
        <fullName evidence="12">B-cell surface antigen CD40</fullName>
    </alternativeName>
    <alternativeName>
        <fullName evidence="13">CD40L receptor</fullName>
    </alternativeName>
</protein>
<evidence type="ECO:0000256" key="7">
    <source>
        <dbReference type="ARBA" id="ARBA00022989"/>
    </source>
</evidence>
<dbReference type="PANTHER" id="PTHR46838">
    <property type="entry name" value="TUMOR NECROSIS FACTOR RECEPTOR SUPERFAMILY MEMBER 14"/>
    <property type="match status" value="1"/>
</dbReference>
<dbReference type="GO" id="GO:0006874">
    <property type="term" value="P:intracellular calcium ion homeostasis"/>
    <property type="evidence" value="ECO:0007669"/>
    <property type="project" value="UniProtKB-ARBA"/>
</dbReference>
<dbReference type="GO" id="GO:0023035">
    <property type="term" value="P:CD40 signaling pathway"/>
    <property type="evidence" value="ECO:0007669"/>
    <property type="project" value="UniProtKB-ARBA"/>
</dbReference>
<sequence length="173" mass="19101">MFYLFVCLFVCLFRIDCTRTAMAVFAVSAVLFLYVELCSGACNSLQFEIDGKCCSMCEPGKNCTKDTQTRCFPCGDSCYSSEPNHYSECKKCTVCDSGLGLRVKTSCTAFSDSVCEVLDGHYCTDRTGESCSRALRHAPCSPGQFIVNTGVLHSQCCFYKLSCSLFVTIYELC</sequence>
<dbReference type="SUPFAM" id="SSF57586">
    <property type="entry name" value="TNF receptor-like"/>
    <property type="match status" value="2"/>
</dbReference>
<keyword evidence="3" id="KW-0812">Transmembrane</keyword>
<keyword evidence="8" id="KW-0472">Membrane</keyword>
<evidence type="ECO:0000259" key="17">
    <source>
        <dbReference type="PROSITE" id="PS50050"/>
    </source>
</evidence>
<evidence type="ECO:0000256" key="9">
    <source>
        <dbReference type="ARBA" id="ARBA00023157"/>
    </source>
</evidence>
<dbReference type="GO" id="GO:2000406">
    <property type="term" value="P:positive regulation of T cell migration"/>
    <property type="evidence" value="ECO:0007669"/>
    <property type="project" value="TreeGrafter"/>
</dbReference>
<comment type="function">
    <text evidence="14">Receptor for TNFSF5/CD40LG. Transduces TRAF6- and MAP3K8-mediated signals that activate ERK in macrophages and B cells, leading to induction of immunoglobulin secretion.</text>
</comment>
<dbReference type="GO" id="GO:0050829">
    <property type="term" value="P:defense response to Gram-negative bacterium"/>
    <property type="evidence" value="ECO:0007669"/>
    <property type="project" value="TreeGrafter"/>
</dbReference>
<dbReference type="AlphaFoldDB" id="A0A8B9GVZ9"/>
<keyword evidence="5" id="KW-0677">Repeat</keyword>
<dbReference type="PRINTS" id="PR01680">
    <property type="entry name" value="TNFACTORR6"/>
</dbReference>
<feature type="signal peptide" evidence="16">
    <location>
        <begin position="1"/>
        <end position="20"/>
    </location>
</feature>
<evidence type="ECO:0000256" key="14">
    <source>
        <dbReference type="ARBA" id="ARBA00045871"/>
    </source>
</evidence>
<dbReference type="InterPro" id="IPR008063">
    <property type="entry name" value="Fas_rcpt"/>
</dbReference>
<organism evidence="18 19">
    <name type="scientific">Astyanax mexicanus</name>
    <name type="common">Blind cave fish</name>
    <name type="synonym">Astyanax fasciatus mexicanus</name>
    <dbReference type="NCBI Taxonomy" id="7994"/>
    <lineage>
        <taxon>Eukaryota</taxon>
        <taxon>Metazoa</taxon>
        <taxon>Chordata</taxon>
        <taxon>Craniata</taxon>
        <taxon>Vertebrata</taxon>
        <taxon>Euteleostomi</taxon>
        <taxon>Actinopterygii</taxon>
        <taxon>Neopterygii</taxon>
        <taxon>Teleostei</taxon>
        <taxon>Ostariophysi</taxon>
        <taxon>Characiformes</taxon>
        <taxon>Characoidei</taxon>
        <taxon>Acestrorhamphidae</taxon>
        <taxon>Acestrorhamphinae</taxon>
        <taxon>Astyanax</taxon>
    </lineage>
</organism>
<evidence type="ECO:0000256" key="10">
    <source>
        <dbReference type="ARBA" id="ARBA00023170"/>
    </source>
</evidence>
<proteinExistence type="predicted"/>
<keyword evidence="6" id="KW-0391">Immunity</keyword>
<comment type="subcellular location">
    <subcellularLocation>
        <location evidence="1">Membrane</location>
        <topology evidence="1">Single-pass type I membrane protein</topology>
    </subcellularLocation>
</comment>
<evidence type="ECO:0000256" key="1">
    <source>
        <dbReference type="ARBA" id="ARBA00004479"/>
    </source>
</evidence>
<evidence type="ECO:0000256" key="6">
    <source>
        <dbReference type="ARBA" id="ARBA00022859"/>
    </source>
</evidence>
<evidence type="ECO:0000256" key="8">
    <source>
        <dbReference type="ARBA" id="ARBA00023136"/>
    </source>
</evidence>
<feature type="chain" id="PRO_5034750574" description="Tumor necrosis factor receptor superfamily member 5" evidence="16">
    <location>
        <begin position="21"/>
        <end position="173"/>
    </location>
</feature>
<evidence type="ECO:0000313" key="19">
    <source>
        <dbReference type="Proteomes" id="UP000694621"/>
    </source>
</evidence>